<reference evidence="7 10" key="3">
    <citation type="submission" date="2019-09" db="EMBL/GenBank/DDBJ databases">
        <title>The hologenome of the rock-dwelling lichen Lasallia pustulata.</title>
        <authorList>
            <person name="Greshake Tzovaras B."/>
            <person name="Segers F."/>
            <person name="Bicker A."/>
            <person name="Dal Grande F."/>
            <person name="Otte J."/>
            <person name="Hankeln T."/>
            <person name="Schmitt I."/>
            <person name="Ebersberger I."/>
        </authorList>
    </citation>
    <scope>NUCLEOTIDE SEQUENCE [LARGE SCALE GENOMIC DNA]</scope>
    <source>
        <strain evidence="7">A1-1</strain>
    </source>
</reference>
<evidence type="ECO:0000313" key="9">
    <source>
        <dbReference type="Proteomes" id="UP000192927"/>
    </source>
</evidence>
<evidence type="ECO:0000313" key="7">
    <source>
        <dbReference type="EMBL" id="KAA6416258.1"/>
    </source>
</evidence>
<sequence>MTVFVASLFLPYTIHFDLAKQEPRPKQSRKPSKLRPEGYNQSQPLSLFTQGSPGLTPPETPTEATGGHEDFFLSKQPALVRSLTADSKDSFSLALSDPHSPLWGSGVYNQPKPRAVSPPSASILKHGKPKEGTMGPTRLLGRSGTDAKQPREHSHDRAFRTADWTVQPAEQGNGGLRNAARAASEAGTLKDILWVGTLGMPTDILEDTQRFYIDDKLENEYHSLTVFPNDNDFDGHYSHYSKQILWPVFHYQIPDNPKNKAYEDHSWVYYLKVNQAFADRIIKSWKRGDVIWIHDYHLLLVPAMIRKKLPDAQIGFFLHVAFPSSEVFRCLAVRKELLEGMLGADLVGFQTEEYCHHFLQTCSRLLCVEATTEGLQLEDRFVNVSTFPIGIDPGSLSARREGADVLERLKRIKEKYPDKVLIVARDKLDHVRGVRQKLLAYELFLNKYPELKEKVVLIQVATSTTEQAELDATVSDIVTRINSTHSSLAHQPLVFLKQDIDFAQYLALITSADALMITSLREGMNLTSHEFLYCQDGKHIDKKHGSLILSEFTGSASVFKGYELSVNPWNYRQCAEAIKTALDMDNEERERRWSKLVEAVMHHTAAHWFSTFLEQLSKAWREHSRHDTISIPRLSMSEVDQQYKAAERRLFVLDYEGTLASNGSPTSIILTSPQRTLDALNDLVFDENNVVYVMSGRKPEELDCLFRRVPNLGLIAENGCFLKEFGTDGWIEMADIEKTMTWKESVRGILDYYRERTEGSWIEERHCSYIFRYADAADPQAAARLAGDCINHINDACENQRVHAVPVDGAVRVEPVDWSKGTAATRVFEGLQKKKIEDEGLKMPDFLMVAGDARDDEVIFRWANQLGKEKAIRDVVTVSVGSSTRNTEAGATLTQGVTGVLSTLQRLAAIR</sequence>
<evidence type="ECO:0000256" key="5">
    <source>
        <dbReference type="ARBA" id="ARBA00022553"/>
    </source>
</evidence>
<comment type="similarity">
    <text evidence="3">In the C-terminal section; belongs to the trehalose phosphatase family.</text>
</comment>
<dbReference type="GO" id="GO:0005829">
    <property type="term" value="C:cytosol"/>
    <property type="evidence" value="ECO:0007669"/>
    <property type="project" value="TreeGrafter"/>
</dbReference>
<dbReference type="PANTHER" id="PTHR10788:SF15">
    <property type="entry name" value="TREHALOSE SYNTHASE COMPLEX REGULATORY SUBUNIT TPS3-RELATED"/>
    <property type="match status" value="1"/>
</dbReference>
<reference evidence="9" key="2">
    <citation type="submission" date="2017-03" db="EMBL/GenBank/DDBJ databases">
        <authorList>
            <person name="Sharma R."/>
            <person name="Thines M."/>
        </authorList>
    </citation>
    <scope>NUCLEOTIDE SEQUENCE [LARGE SCALE GENOMIC DNA]</scope>
</reference>
<dbReference type="EMBL" id="FWEW01000043">
    <property type="protein sequence ID" value="SLM33464.1"/>
    <property type="molecule type" value="Genomic_DNA"/>
</dbReference>
<proteinExistence type="inferred from homology"/>
<keyword evidence="8" id="KW-0808">Transferase</keyword>
<dbReference type="Gene3D" id="3.30.70.1020">
    <property type="entry name" value="Trehalose-6-phosphate phosphatase related protein, domain 2"/>
    <property type="match status" value="1"/>
</dbReference>
<dbReference type="NCBIfam" id="TIGR01484">
    <property type="entry name" value="HAD-SF-IIB"/>
    <property type="match status" value="1"/>
</dbReference>
<dbReference type="FunFam" id="3.40.50.2000:FF:000099">
    <property type="entry name" value="Alpha,alpha-trehalose phosphate synthase subunit, putative"/>
    <property type="match status" value="1"/>
</dbReference>
<dbReference type="NCBIfam" id="TIGR00685">
    <property type="entry name" value="T6PP"/>
    <property type="match status" value="1"/>
</dbReference>
<protein>
    <submittedName>
        <fullName evidence="7 8">Glycosyltransferase family 20</fullName>
    </submittedName>
</protein>
<dbReference type="CDD" id="cd03788">
    <property type="entry name" value="GT20_TPS"/>
    <property type="match status" value="1"/>
</dbReference>
<dbReference type="PANTHER" id="PTHR10788">
    <property type="entry name" value="TREHALOSE-6-PHOSPHATE SYNTHASE"/>
    <property type="match status" value="1"/>
</dbReference>
<dbReference type="AlphaFoldDB" id="A0A1W5CRF5"/>
<keyword evidence="9" id="KW-1185">Reference proteome</keyword>
<accession>A0A1W5CRF5</accession>
<dbReference type="SUPFAM" id="SSF56784">
    <property type="entry name" value="HAD-like"/>
    <property type="match status" value="1"/>
</dbReference>
<dbReference type="InterPro" id="IPR036412">
    <property type="entry name" value="HAD-like_sf"/>
</dbReference>
<dbReference type="FunFam" id="3.40.50.2000:FF:000036">
    <property type="entry name" value="Alpha,alpha-trehalose-phosphate synthase subunit Tps2"/>
    <property type="match status" value="1"/>
</dbReference>
<dbReference type="InterPro" id="IPR023214">
    <property type="entry name" value="HAD_sf"/>
</dbReference>
<dbReference type="Pfam" id="PF00982">
    <property type="entry name" value="Glyco_transf_20"/>
    <property type="match status" value="1"/>
</dbReference>
<dbReference type="InterPro" id="IPR006379">
    <property type="entry name" value="HAD-SF_hydro_IIB"/>
</dbReference>
<dbReference type="InterPro" id="IPR001830">
    <property type="entry name" value="Glyco_trans_20"/>
</dbReference>
<evidence type="ECO:0000256" key="2">
    <source>
        <dbReference type="ARBA" id="ARBA00005409"/>
    </source>
</evidence>
<dbReference type="Gene3D" id="3.40.50.2000">
    <property type="entry name" value="Glycogen Phosphorylase B"/>
    <property type="match status" value="2"/>
</dbReference>
<dbReference type="Gene3D" id="3.40.50.1000">
    <property type="entry name" value="HAD superfamily/HAD-like"/>
    <property type="match status" value="1"/>
</dbReference>
<dbReference type="OrthoDB" id="755951at2759"/>
<evidence type="ECO:0000256" key="4">
    <source>
        <dbReference type="ARBA" id="ARBA00022490"/>
    </source>
</evidence>
<evidence type="ECO:0000256" key="6">
    <source>
        <dbReference type="SAM" id="MobiDB-lite"/>
    </source>
</evidence>
<feature type="compositionally biased region" description="Polar residues" evidence="6">
    <location>
        <begin position="39"/>
        <end position="50"/>
    </location>
</feature>
<name>A0A1W5CRF5_9LECA</name>
<dbReference type="Proteomes" id="UP000324767">
    <property type="component" value="Unassembled WGS sequence"/>
</dbReference>
<comment type="subcellular location">
    <subcellularLocation>
        <location evidence="1">Cytoplasm</location>
    </subcellularLocation>
</comment>
<dbReference type="GO" id="GO:0004805">
    <property type="term" value="F:trehalose-phosphatase activity"/>
    <property type="evidence" value="ECO:0007669"/>
    <property type="project" value="TreeGrafter"/>
</dbReference>
<dbReference type="GO" id="GO:0003825">
    <property type="term" value="F:alpha,alpha-trehalose-phosphate synthase (UDP-forming) activity"/>
    <property type="evidence" value="ECO:0007669"/>
    <property type="project" value="TreeGrafter"/>
</dbReference>
<dbReference type="GO" id="GO:0005992">
    <property type="term" value="P:trehalose biosynthetic process"/>
    <property type="evidence" value="ECO:0007669"/>
    <property type="project" value="InterPro"/>
</dbReference>
<dbReference type="Pfam" id="PF02358">
    <property type="entry name" value="Trehalose_PPase"/>
    <property type="match status" value="1"/>
</dbReference>
<dbReference type="InterPro" id="IPR003337">
    <property type="entry name" value="Trehalose_PPase"/>
</dbReference>
<keyword evidence="4" id="KW-0963">Cytoplasm</keyword>
<dbReference type="GO" id="GO:0005946">
    <property type="term" value="C:alpha,alpha-trehalose-phosphate synthase complex (UDP-forming)"/>
    <property type="evidence" value="ECO:0007669"/>
    <property type="project" value="TreeGrafter"/>
</dbReference>
<evidence type="ECO:0000256" key="1">
    <source>
        <dbReference type="ARBA" id="ARBA00004496"/>
    </source>
</evidence>
<gene>
    <name evidence="7" type="ORF">FRX48_00978</name>
</gene>
<evidence type="ECO:0000256" key="3">
    <source>
        <dbReference type="ARBA" id="ARBA00006330"/>
    </source>
</evidence>
<dbReference type="EMBL" id="VXIT01000001">
    <property type="protein sequence ID" value="KAA6416258.1"/>
    <property type="molecule type" value="Genomic_DNA"/>
</dbReference>
<feature type="region of interest" description="Disordered" evidence="6">
    <location>
        <begin position="21"/>
        <end position="69"/>
    </location>
</feature>
<evidence type="ECO:0000313" key="10">
    <source>
        <dbReference type="Proteomes" id="UP000324767"/>
    </source>
</evidence>
<dbReference type="GO" id="GO:0030234">
    <property type="term" value="F:enzyme regulator activity"/>
    <property type="evidence" value="ECO:0007669"/>
    <property type="project" value="UniProtKB-ARBA"/>
</dbReference>
<keyword evidence="5" id="KW-0597">Phosphoprotein</keyword>
<organism evidence="8 9">
    <name type="scientific">Lasallia pustulata</name>
    <dbReference type="NCBI Taxonomy" id="136370"/>
    <lineage>
        <taxon>Eukaryota</taxon>
        <taxon>Fungi</taxon>
        <taxon>Dikarya</taxon>
        <taxon>Ascomycota</taxon>
        <taxon>Pezizomycotina</taxon>
        <taxon>Lecanoromycetes</taxon>
        <taxon>OSLEUM clade</taxon>
        <taxon>Umbilicariomycetidae</taxon>
        <taxon>Umbilicariales</taxon>
        <taxon>Umbilicariaceae</taxon>
        <taxon>Lasallia</taxon>
    </lineage>
</organism>
<feature type="compositionally biased region" description="Basic and acidic residues" evidence="6">
    <location>
        <begin position="148"/>
        <end position="158"/>
    </location>
</feature>
<dbReference type="SUPFAM" id="SSF53756">
    <property type="entry name" value="UDP-Glycosyltransferase/glycogen phosphorylase"/>
    <property type="match status" value="1"/>
</dbReference>
<dbReference type="FunFam" id="3.30.70.1020:FF:000001">
    <property type="entry name" value="Alpha,alpha-trehalose-phosphate synthase [UDP-forming] 1"/>
    <property type="match status" value="1"/>
</dbReference>
<feature type="region of interest" description="Disordered" evidence="6">
    <location>
        <begin position="108"/>
        <end position="158"/>
    </location>
</feature>
<comment type="similarity">
    <text evidence="2">In the N-terminal section; belongs to the glycosyltransferase 20 family.</text>
</comment>
<evidence type="ECO:0000313" key="8">
    <source>
        <dbReference type="EMBL" id="SLM33464.1"/>
    </source>
</evidence>
<dbReference type="Proteomes" id="UP000192927">
    <property type="component" value="Unassembled WGS sequence"/>
</dbReference>
<reference evidence="8" key="1">
    <citation type="submission" date="2017-03" db="EMBL/GenBank/DDBJ databases">
        <authorList>
            <person name="Afonso C.L."/>
            <person name="Miller P.J."/>
            <person name="Scott M.A."/>
            <person name="Spackman E."/>
            <person name="Goraichik I."/>
            <person name="Dimitrov K.M."/>
            <person name="Suarez D.L."/>
            <person name="Swayne D.E."/>
        </authorList>
    </citation>
    <scope>NUCLEOTIDE SEQUENCE [LARGE SCALE GENOMIC DNA]</scope>
</reference>